<dbReference type="SUPFAM" id="SSF51445">
    <property type="entry name" value="(Trans)glycosidases"/>
    <property type="match status" value="1"/>
</dbReference>
<dbReference type="InterPro" id="IPR001223">
    <property type="entry name" value="Glyco_hydro18_cat"/>
</dbReference>
<dbReference type="PROSITE" id="PS51910">
    <property type="entry name" value="GH18_2"/>
    <property type="match status" value="1"/>
</dbReference>
<keyword id="KW-0903">Direct protein sequencing</keyword>
<dbReference type="EC" id="3.2.1.14"/>
<name>Q9TWJ1_BRUPA</name>
<evidence type="ECO:0000259" key="1">
    <source>
        <dbReference type="PROSITE" id="PS51910"/>
    </source>
</evidence>
<protein>
    <submittedName>
        <fullName>Chitinase P69</fullName>
        <ecNumber>3.2.1.14</ecNumber>
    </submittedName>
</protein>
<organism>
    <name type="scientific">Brugia pahangi</name>
    <name type="common">Filarial nematode worm</name>
    <dbReference type="NCBI Taxonomy" id="6280"/>
    <lineage>
        <taxon>Eukaryota</taxon>
        <taxon>Metazoa</taxon>
        <taxon>Ecdysozoa</taxon>
        <taxon>Nematoda</taxon>
        <taxon>Chromadorea</taxon>
        <taxon>Rhabditida</taxon>
        <taxon>Spirurina</taxon>
        <taxon>Spiruromorpha</taxon>
        <taxon>Filarioidea</taxon>
        <taxon>Onchocercidae</taxon>
        <taxon>Brugia</taxon>
    </lineage>
</organism>
<dbReference type="GO" id="GO:0008843">
    <property type="term" value="F:endochitinase activity"/>
    <property type="evidence" value="ECO:0007669"/>
    <property type="project" value="UniProtKB-EC"/>
</dbReference>
<dbReference type="InterPro" id="IPR017853">
    <property type="entry name" value="GH"/>
</dbReference>
<sequence length="37" mass="4367">YVRGYYTNWAQYRDGEGKFLPENIPNGLTHILYAFAK</sequence>
<dbReference type="GO" id="GO:0005975">
    <property type="term" value="P:carbohydrate metabolic process"/>
    <property type="evidence" value="ECO:0007669"/>
    <property type="project" value="InterPro"/>
</dbReference>
<proteinExistence type="evidence at protein level"/>
<dbReference type="Gene3D" id="3.20.20.80">
    <property type="entry name" value="Glycosidases"/>
    <property type="match status" value="1"/>
</dbReference>
<reference key="1">
    <citation type="journal article" date="1995" name="Exp. Parasitol.">
        <title>Structure and function of a family of chitinase isozymes from Brugian microfilariae.</title>
        <authorList>
            <person name="Fuhrman J.A."/>
            <person name="Lee J."/>
            <person name="Dalamagas D."/>
        </authorList>
    </citation>
    <scope>PROTEIN SEQUENCE</scope>
</reference>
<dbReference type="AlphaFoldDB" id="Q9TWJ1"/>
<accession>Q9TWJ1</accession>
<feature type="domain" description="GH18" evidence="1">
    <location>
        <begin position="1"/>
        <end position="37"/>
    </location>
</feature>